<dbReference type="PANTHER" id="PTHR48081">
    <property type="entry name" value="AB HYDROLASE SUPERFAMILY PROTEIN C4A8.06C"/>
    <property type="match status" value="1"/>
</dbReference>
<evidence type="ECO:0000313" key="3">
    <source>
        <dbReference type="EMBL" id="GAA1826263.1"/>
    </source>
</evidence>
<dbReference type="Pfam" id="PF20434">
    <property type="entry name" value="BD-FAE"/>
    <property type="match status" value="1"/>
</dbReference>
<dbReference type="SUPFAM" id="SSF53474">
    <property type="entry name" value="alpha/beta-Hydrolases"/>
    <property type="match status" value="1"/>
</dbReference>
<name>A0ABN2MGD3_9MICO</name>
<dbReference type="RefSeq" id="WP_170297053.1">
    <property type="nucleotide sequence ID" value="NZ_BAAANK010000002.1"/>
</dbReference>
<reference evidence="3 4" key="1">
    <citation type="journal article" date="2019" name="Int. J. Syst. Evol. Microbiol.">
        <title>The Global Catalogue of Microorganisms (GCM) 10K type strain sequencing project: providing services to taxonomists for standard genome sequencing and annotation.</title>
        <authorList>
            <consortium name="The Broad Institute Genomics Platform"/>
            <consortium name="The Broad Institute Genome Sequencing Center for Infectious Disease"/>
            <person name="Wu L."/>
            <person name="Ma J."/>
        </authorList>
    </citation>
    <scope>NUCLEOTIDE SEQUENCE [LARGE SCALE GENOMIC DNA]</scope>
    <source>
        <strain evidence="3 4">JCM 14323</strain>
    </source>
</reference>
<accession>A0ABN2MGD3</accession>
<dbReference type="Gene3D" id="3.40.50.1820">
    <property type="entry name" value="alpha/beta hydrolase"/>
    <property type="match status" value="1"/>
</dbReference>
<protein>
    <recommendedName>
        <fullName evidence="2">BD-FAE-like domain-containing protein</fullName>
    </recommendedName>
</protein>
<keyword evidence="4" id="KW-1185">Reference proteome</keyword>
<dbReference type="InterPro" id="IPR049492">
    <property type="entry name" value="BD-FAE-like_dom"/>
</dbReference>
<dbReference type="InterPro" id="IPR029058">
    <property type="entry name" value="AB_hydrolase_fold"/>
</dbReference>
<evidence type="ECO:0000259" key="2">
    <source>
        <dbReference type="Pfam" id="PF20434"/>
    </source>
</evidence>
<dbReference type="EMBL" id="BAAANK010000002">
    <property type="protein sequence ID" value="GAA1826263.1"/>
    <property type="molecule type" value="Genomic_DNA"/>
</dbReference>
<gene>
    <name evidence="3" type="ORF">GCM10009750_07050</name>
</gene>
<organism evidence="3 4">
    <name type="scientific">Agromyces salentinus</name>
    <dbReference type="NCBI Taxonomy" id="269421"/>
    <lineage>
        <taxon>Bacteria</taxon>
        <taxon>Bacillati</taxon>
        <taxon>Actinomycetota</taxon>
        <taxon>Actinomycetes</taxon>
        <taxon>Micrococcales</taxon>
        <taxon>Microbacteriaceae</taxon>
        <taxon>Agromyces</taxon>
    </lineage>
</organism>
<dbReference type="InterPro" id="IPR050300">
    <property type="entry name" value="GDXG_lipolytic_enzyme"/>
</dbReference>
<feature type="domain" description="BD-FAE-like" evidence="2">
    <location>
        <begin position="24"/>
        <end position="227"/>
    </location>
</feature>
<evidence type="ECO:0000313" key="4">
    <source>
        <dbReference type="Proteomes" id="UP001501746"/>
    </source>
</evidence>
<proteinExistence type="predicted"/>
<keyword evidence="1" id="KW-0378">Hydrolase</keyword>
<dbReference type="Proteomes" id="UP001501746">
    <property type="component" value="Unassembled WGS sequence"/>
</dbReference>
<evidence type="ECO:0000256" key="1">
    <source>
        <dbReference type="ARBA" id="ARBA00022801"/>
    </source>
</evidence>
<comment type="caution">
    <text evidence="3">The sequence shown here is derived from an EMBL/GenBank/DDBJ whole genome shotgun (WGS) entry which is preliminary data.</text>
</comment>
<sequence length="280" mass="29093">MRELVFAEAGGRPLRLDLHLPAAVPDAPAAPLPVIVFVHGGGWRTGTRHEFGPDVERTFERMAEAGFAVASVEYRLSDEAVFPAQVEDVAAAVRWVASEGPGLGLDPDRVVLWGESAGAALAALVGLSPRSGRADATIRGVIDWYGPTDIPALGVDLGRLDDPECAEGRWLGGTIAGRTDAAVAASAARQVAPAVAAGLTLPPFLIAHGTADTSVPPAQGALLAAELRRAGGEVQFDLIDGAGHRFVVAPGSATVVDLDALFERAMAFARRVTERSLSSR</sequence>
<dbReference type="PANTHER" id="PTHR48081:SF13">
    <property type="entry name" value="ALPHA_BETA HYDROLASE"/>
    <property type="match status" value="1"/>
</dbReference>